<evidence type="ECO:0000256" key="6">
    <source>
        <dbReference type="RuleBase" id="RU367011"/>
    </source>
</evidence>
<dbReference type="PROSITE" id="PS51144">
    <property type="entry name" value="ALPHA_CA_2"/>
    <property type="match status" value="3"/>
</dbReference>
<dbReference type="Pfam" id="PF00194">
    <property type="entry name" value="Carb_anhydrase"/>
    <property type="match status" value="3"/>
</dbReference>
<dbReference type="Gene3D" id="3.10.200.10">
    <property type="entry name" value="Alpha carbonic anhydrase"/>
    <property type="match status" value="4"/>
</dbReference>
<dbReference type="PROSITE" id="PS00162">
    <property type="entry name" value="ALPHA_CA_1"/>
    <property type="match status" value="2"/>
</dbReference>
<dbReference type="OrthoDB" id="429145at2759"/>
<comment type="catalytic activity">
    <reaction evidence="6">
        <text>hydrogencarbonate + H(+) = CO2 + H2O</text>
        <dbReference type="Rhea" id="RHEA:10748"/>
        <dbReference type="ChEBI" id="CHEBI:15377"/>
        <dbReference type="ChEBI" id="CHEBI:15378"/>
        <dbReference type="ChEBI" id="CHEBI:16526"/>
        <dbReference type="ChEBI" id="CHEBI:17544"/>
        <dbReference type="EC" id="4.2.1.1"/>
    </reaction>
</comment>
<dbReference type="PANTHER" id="PTHR18952">
    <property type="entry name" value="CARBONIC ANHYDRASE"/>
    <property type="match status" value="1"/>
</dbReference>
<keyword evidence="3 6" id="KW-0479">Metal-binding</keyword>
<keyword evidence="6" id="KW-0456">Lyase</keyword>
<dbReference type="InterPro" id="IPR023561">
    <property type="entry name" value="Carbonic_anhydrase_a-class"/>
</dbReference>
<dbReference type="GO" id="GO:0008270">
    <property type="term" value="F:zinc ion binding"/>
    <property type="evidence" value="ECO:0007669"/>
    <property type="project" value="UniProtKB-UniRule"/>
</dbReference>
<dbReference type="InterPro" id="IPR018338">
    <property type="entry name" value="Carbonic_anhydrase_a-class_CS"/>
</dbReference>
<keyword evidence="5" id="KW-0325">Glycoprotein</keyword>
<dbReference type="GO" id="GO:0005886">
    <property type="term" value="C:plasma membrane"/>
    <property type="evidence" value="ECO:0007669"/>
    <property type="project" value="TreeGrafter"/>
</dbReference>
<dbReference type="SUPFAM" id="SSF51069">
    <property type="entry name" value="Carbonic anhydrase"/>
    <property type="match status" value="3"/>
</dbReference>
<feature type="domain" description="Alpha-carbonic anhydrase" evidence="7">
    <location>
        <begin position="496"/>
        <end position="759"/>
    </location>
</feature>
<evidence type="ECO:0000256" key="1">
    <source>
        <dbReference type="ARBA" id="ARBA00010718"/>
    </source>
</evidence>
<reference evidence="8 9" key="1">
    <citation type="submission" date="2019-05" db="EMBL/GenBank/DDBJ databases">
        <title>Another draft genome of Portunus trituberculatus and its Hox gene families provides insights of decapod evolution.</title>
        <authorList>
            <person name="Jeong J.-H."/>
            <person name="Song I."/>
            <person name="Kim S."/>
            <person name="Choi T."/>
            <person name="Kim D."/>
            <person name="Ryu S."/>
            <person name="Kim W."/>
        </authorList>
    </citation>
    <scope>NUCLEOTIDE SEQUENCE [LARGE SCALE GENOMIC DNA]</scope>
    <source>
        <tissue evidence="8">Muscle</tissue>
    </source>
</reference>
<comment type="similarity">
    <text evidence="1 6">Belongs to the alpha-carbonic anhydrase family.</text>
</comment>
<feature type="domain" description="Alpha-carbonic anhydrase" evidence="7">
    <location>
        <begin position="3"/>
        <end position="279"/>
    </location>
</feature>
<dbReference type="Proteomes" id="UP000324222">
    <property type="component" value="Unassembled WGS sequence"/>
</dbReference>
<feature type="domain" description="Alpha-carbonic anhydrase" evidence="7">
    <location>
        <begin position="350"/>
        <end position="493"/>
    </location>
</feature>
<comment type="cofactor">
    <cofactor evidence="6">
        <name>Zn(2+)</name>
        <dbReference type="ChEBI" id="CHEBI:29105"/>
    </cofactor>
</comment>
<evidence type="ECO:0000256" key="2">
    <source>
        <dbReference type="ARBA" id="ARBA00012925"/>
    </source>
</evidence>
<keyword evidence="4 6" id="KW-0862">Zinc</keyword>
<evidence type="ECO:0000313" key="9">
    <source>
        <dbReference type="Proteomes" id="UP000324222"/>
    </source>
</evidence>
<gene>
    <name evidence="8" type="primary">ca2_2</name>
    <name evidence="8" type="ORF">E2C01_008100</name>
</gene>
<evidence type="ECO:0000256" key="5">
    <source>
        <dbReference type="ARBA" id="ARBA00023180"/>
    </source>
</evidence>
<proteinExistence type="inferred from homology"/>
<evidence type="ECO:0000256" key="3">
    <source>
        <dbReference type="ARBA" id="ARBA00022723"/>
    </source>
</evidence>
<dbReference type="InterPro" id="IPR001148">
    <property type="entry name" value="CA_dom"/>
</dbReference>
<evidence type="ECO:0000313" key="8">
    <source>
        <dbReference type="EMBL" id="MPC15313.1"/>
    </source>
</evidence>
<evidence type="ECO:0000259" key="7">
    <source>
        <dbReference type="PROSITE" id="PS51144"/>
    </source>
</evidence>
<sequence length="772" mass="86190">MIRNFLSPPSTRPQGPATWPANFPTCGGSRQSPVALVAKDAVGTNPWIPFNFENYRETPTSQTLLNNGHTAMVMLEQKNPPALFGGDLDGQYNFLQYHFHWGKDSSEGSEHTIDGKKFPGEIHLVHWKASYGSVAEAINFDDGIAVLGIMLELSKTDNAYLNPIFDNLDKITKADAEVKIPPFALNRLLPLNVDDFFRYEGSLTTPTCNEIVIWTVFKDTVKISYKQAPYITFFYSLICSVSHSQLAKFRTLMDEKGNLLVETFRPVQPLNGREVAMGRKSPYWSYVPPFGPSNWADSFPICGSDVRQSPVALVTADAVGEFPRVNLGTKFYDTPPENLILFNNGHTGVFPLEIHLVHWKTSYGSVSESLNFGDGLAVLGIMAEISQKDNPKLQPIIDALANIHEPDEETVVDSFIFRNLLPDNIDSFFRYEGSLTTPTCNEIVIWTVLRNTIPISSKQLAEFRKLRDDGGIFLQNNFRQPLPLNGRQLTITQVLRYWARTITSFFAAAENWPAIFDKCVGDRQSPVALKTSSAVTFTPASFVLNNYDTVPTKMTALNNAHTAQFMLESPSVPFVSGGGLDGNYNFLQFHLHWGADDTLGSEHTIDGQRFPAELHLVHWKASYGSVSGALPNPDGIAVLGVMLEISPNDNPKLQEMINTLADIREAKTEVEITPFALGNVLPSNLNDYFRYLGSLTTPTCNEIVIWTVFKQSIPISSKQVQSRVDLEEFRKLEDESGLKLVDNFRPLQDLAGRTTFSGKLPKIRRTCKRNQT</sequence>
<name>A0A5B7D555_PORTR</name>
<protein>
    <recommendedName>
        <fullName evidence="2 6">Carbonic anhydrase</fullName>
        <ecNumber evidence="2 6">4.2.1.1</ecNumber>
    </recommendedName>
</protein>
<dbReference type="CDD" id="cd00326">
    <property type="entry name" value="alpha_CA"/>
    <property type="match status" value="3"/>
</dbReference>
<dbReference type="InterPro" id="IPR036398">
    <property type="entry name" value="CA_dom_sf"/>
</dbReference>
<dbReference type="GO" id="GO:0004089">
    <property type="term" value="F:carbonate dehydratase activity"/>
    <property type="evidence" value="ECO:0007669"/>
    <property type="project" value="UniProtKB-UniRule"/>
</dbReference>
<dbReference type="SMART" id="SM01057">
    <property type="entry name" value="Carb_anhydrase"/>
    <property type="match status" value="3"/>
</dbReference>
<dbReference type="EC" id="4.2.1.1" evidence="2 6"/>
<dbReference type="FunFam" id="3.10.200.10:FF:000003">
    <property type="entry name" value="Carbonic anhydrase 12"/>
    <property type="match status" value="1"/>
</dbReference>
<comment type="function">
    <text evidence="6">Reversible hydration of carbon dioxide.</text>
</comment>
<evidence type="ECO:0000256" key="4">
    <source>
        <dbReference type="ARBA" id="ARBA00022833"/>
    </source>
</evidence>
<organism evidence="8 9">
    <name type="scientific">Portunus trituberculatus</name>
    <name type="common">Swimming crab</name>
    <name type="synonym">Neptunus trituberculatus</name>
    <dbReference type="NCBI Taxonomy" id="210409"/>
    <lineage>
        <taxon>Eukaryota</taxon>
        <taxon>Metazoa</taxon>
        <taxon>Ecdysozoa</taxon>
        <taxon>Arthropoda</taxon>
        <taxon>Crustacea</taxon>
        <taxon>Multicrustacea</taxon>
        <taxon>Malacostraca</taxon>
        <taxon>Eumalacostraca</taxon>
        <taxon>Eucarida</taxon>
        <taxon>Decapoda</taxon>
        <taxon>Pleocyemata</taxon>
        <taxon>Brachyura</taxon>
        <taxon>Eubrachyura</taxon>
        <taxon>Portunoidea</taxon>
        <taxon>Portunidae</taxon>
        <taxon>Portuninae</taxon>
        <taxon>Portunus</taxon>
    </lineage>
</organism>
<dbReference type="AlphaFoldDB" id="A0A5B7D555"/>
<dbReference type="PANTHER" id="PTHR18952:SF278">
    <property type="entry name" value="CARBONIC ANHYDRASE"/>
    <property type="match status" value="1"/>
</dbReference>
<dbReference type="EMBL" id="VSRR010000417">
    <property type="protein sequence ID" value="MPC15313.1"/>
    <property type="molecule type" value="Genomic_DNA"/>
</dbReference>
<keyword evidence="9" id="KW-1185">Reference proteome</keyword>
<comment type="caution">
    <text evidence="8">The sequence shown here is derived from an EMBL/GenBank/DDBJ whole genome shotgun (WGS) entry which is preliminary data.</text>
</comment>
<accession>A0A5B7D555</accession>